<dbReference type="EMBL" id="KK198754">
    <property type="protein sequence ID" value="KCW84324.1"/>
    <property type="molecule type" value="Genomic_DNA"/>
</dbReference>
<accession>A0A059D1H2</accession>
<reference evidence="2" key="1">
    <citation type="submission" date="2013-07" db="EMBL/GenBank/DDBJ databases">
        <title>The genome of Eucalyptus grandis.</title>
        <authorList>
            <person name="Schmutz J."/>
            <person name="Hayes R."/>
            <person name="Myburg A."/>
            <person name="Tuskan G."/>
            <person name="Grattapaglia D."/>
            <person name="Rokhsar D.S."/>
        </authorList>
    </citation>
    <scope>NUCLEOTIDE SEQUENCE</scope>
    <source>
        <tissue evidence="2">Leaf extractions</tissue>
    </source>
</reference>
<dbReference type="Gramene" id="KCW84324">
    <property type="protein sequence ID" value="KCW84324"/>
    <property type="gene ID" value="EUGRSUZ_B01168"/>
</dbReference>
<feature type="chain" id="PRO_5001569824" description="Secreted protein" evidence="1">
    <location>
        <begin position="27"/>
        <end position="66"/>
    </location>
</feature>
<sequence>MLLWRMAAGLLPLKLIISMRSHGIGGSSIDLPSKSRICCSNTWFAVQPFCRSSQCLQKNCIWWKAE</sequence>
<keyword evidence="1" id="KW-0732">Signal</keyword>
<dbReference type="AlphaFoldDB" id="A0A059D1H2"/>
<evidence type="ECO:0000256" key="1">
    <source>
        <dbReference type="SAM" id="SignalP"/>
    </source>
</evidence>
<gene>
    <name evidence="2" type="ORF">EUGRSUZ_B01168</name>
</gene>
<proteinExistence type="predicted"/>
<evidence type="ECO:0000313" key="2">
    <source>
        <dbReference type="EMBL" id="KCW84324.1"/>
    </source>
</evidence>
<name>A0A059D1H2_EUCGR</name>
<feature type="signal peptide" evidence="1">
    <location>
        <begin position="1"/>
        <end position="26"/>
    </location>
</feature>
<dbReference type="InParanoid" id="A0A059D1H2"/>
<protein>
    <recommendedName>
        <fullName evidence="3">Secreted protein</fullName>
    </recommendedName>
</protein>
<evidence type="ECO:0008006" key="3">
    <source>
        <dbReference type="Google" id="ProtNLM"/>
    </source>
</evidence>
<organism evidence="2">
    <name type="scientific">Eucalyptus grandis</name>
    <name type="common">Flooded gum</name>
    <dbReference type="NCBI Taxonomy" id="71139"/>
    <lineage>
        <taxon>Eukaryota</taxon>
        <taxon>Viridiplantae</taxon>
        <taxon>Streptophyta</taxon>
        <taxon>Embryophyta</taxon>
        <taxon>Tracheophyta</taxon>
        <taxon>Spermatophyta</taxon>
        <taxon>Magnoliopsida</taxon>
        <taxon>eudicotyledons</taxon>
        <taxon>Gunneridae</taxon>
        <taxon>Pentapetalae</taxon>
        <taxon>rosids</taxon>
        <taxon>malvids</taxon>
        <taxon>Myrtales</taxon>
        <taxon>Myrtaceae</taxon>
        <taxon>Myrtoideae</taxon>
        <taxon>Eucalypteae</taxon>
        <taxon>Eucalyptus</taxon>
    </lineage>
</organism>